<accession>A0AAC9IX48</accession>
<reference evidence="1" key="1">
    <citation type="journal article" date="2017" name="Appl. Environ. Microbiol.">
        <title>Microdiversification of a pelagic Polynucleobacter species is mainly driven by acquisition of genomic islands from a partially interspecific gene pool.</title>
        <authorList>
            <person name="Hoetzinger M."/>
            <person name="Hahn M.W."/>
            <person name="Jezberova J."/>
            <person name="Schmidt J."/>
            <person name="Koll U."/>
        </authorList>
    </citation>
    <scope>NUCLEOTIDE SEQUENCE</scope>
    <source>
        <strain evidence="1">MWH-RechtKol4</strain>
    </source>
</reference>
<name>A0AAC9IX48_9BURK</name>
<gene>
    <name evidence="1" type="ORF">AOC25_01860</name>
</gene>
<proteinExistence type="predicted"/>
<dbReference type="EMBL" id="CP015017">
    <property type="protein sequence ID" value="APC00452.1"/>
    <property type="molecule type" value="Genomic_DNA"/>
</dbReference>
<dbReference type="AlphaFoldDB" id="A0AAC9IX48"/>
<dbReference type="RefSeq" id="WP_071538680.1">
    <property type="nucleotide sequence ID" value="NZ_CP015016.1"/>
</dbReference>
<organism evidence="1 2">
    <name type="scientific">Polynucleobacter asymbioticus</name>
    <dbReference type="NCBI Taxonomy" id="576611"/>
    <lineage>
        <taxon>Bacteria</taxon>
        <taxon>Pseudomonadati</taxon>
        <taxon>Pseudomonadota</taxon>
        <taxon>Betaproteobacteria</taxon>
        <taxon>Burkholderiales</taxon>
        <taxon>Burkholderiaceae</taxon>
        <taxon>Polynucleobacter</taxon>
    </lineage>
</organism>
<sequence length="75" mass="8475">MTTITINNNPYEIESLSEDVKAQLNMIQQVDIEIARLNARLAIAQTARMAYSKAIEELLPETSQAKDKEKSKSKH</sequence>
<evidence type="ECO:0000313" key="2">
    <source>
        <dbReference type="Proteomes" id="UP000182060"/>
    </source>
</evidence>
<evidence type="ECO:0000313" key="1">
    <source>
        <dbReference type="EMBL" id="APC00452.1"/>
    </source>
</evidence>
<protein>
    <submittedName>
        <fullName evidence="1">Uncharacterized protein</fullName>
    </submittedName>
</protein>
<dbReference type="Proteomes" id="UP000182060">
    <property type="component" value="Chromosome"/>
</dbReference>